<dbReference type="SUPFAM" id="SSF81301">
    <property type="entry name" value="Nucleotidyltransferase"/>
    <property type="match status" value="1"/>
</dbReference>
<dbReference type="InterPro" id="IPR002934">
    <property type="entry name" value="Polymerase_NTP_transf_dom"/>
</dbReference>
<protein>
    <submittedName>
        <fullName evidence="11">Helix-turn-helix domain-containing protein</fullName>
    </submittedName>
</protein>
<keyword evidence="7" id="KW-0067">ATP-binding</keyword>
<dbReference type="PANTHER" id="PTHR33571:SF12">
    <property type="entry name" value="BSL3053 PROTEIN"/>
    <property type="match status" value="1"/>
</dbReference>
<keyword evidence="4" id="KW-0548">Nucleotidyltransferase</keyword>
<accession>A0AAU7VT89</accession>
<dbReference type="InterPro" id="IPR052038">
    <property type="entry name" value="Type-VII_TA_antitoxin"/>
</dbReference>
<dbReference type="CDD" id="cd00093">
    <property type="entry name" value="HTH_XRE"/>
    <property type="match status" value="1"/>
</dbReference>
<comment type="cofactor">
    <cofactor evidence="1">
        <name>Mg(2+)</name>
        <dbReference type="ChEBI" id="CHEBI:18420"/>
    </cofactor>
</comment>
<dbReference type="SMART" id="SM00530">
    <property type="entry name" value="HTH_XRE"/>
    <property type="match status" value="1"/>
</dbReference>
<dbReference type="Gene3D" id="3.30.460.10">
    <property type="entry name" value="Beta Polymerase, domain 2"/>
    <property type="match status" value="1"/>
</dbReference>
<keyword evidence="2" id="KW-1277">Toxin-antitoxin system</keyword>
<comment type="similarity">
    <text evidence="9">Belongs to the MntA antitoxin family.</text>
</comment>
<gene>
    <name evidence="11" type="ORF">ABS642_16850</name>
</gene>
<reference evidence="11" key="1">
    <citation type="submission" date="2024-06" db="EMBL/GenBank/DDBJ databases">
        <title>Draft genome sequence of Microbacterium sp. strain A8/3-1, isolated from Oxytropis tragacanthoides Fisch. ex DC. Root nodules in the Altai region of Russia.</title>
        <authorList>
            <person name="Sazanova A."/>
            <person name="Guro P."/>
            <person name="Kuznetsova I."/>
            <person name="Belimov A."/>
            <person name="Safronova V."/>
        </authorList>
    </citation>
    <scope>NUCLEOTIDE SEQUENCE</scope>
    <source>
        <strain evidence="11">A8/3-1</strain>
    </source>
</reference>
<dbReference type="InterPro" id="IPR043519">
    <property type="entry name" value="NT_sf"/>
</dbReference>
<dbReference type="GO" id="GO:0005524">
    <property type="term" value="F:ATP binding"/>
    <property type="evidence" value="ECO:0007669"/>
    <property type="project" value="UniProtKB-KW"/>
</dbReference>
<evidence type="ECO:0000256" key="5">
    <source>
        <dbReference type="ARBA" id="ARBA00022723"/>
    </source>
</evidence>
<dbReference type="PANTHER" id="PTHR33571">
    <property type="entry name" value="SSL8005 PROTEIN"/>
    <property type="match status" value="1"/>
</dbReference>
<evidence type="ECO:0000256" key="8">
    <source>
        <dbReference type="ARBA" id="ARBA00022842"/>
    </source>
</evidence>
<evidence type="ECO:0000256" key="7">
    <source>
        <dbReference type="ARBA" id="ARBA00022840"/>
    </source>
</evidence>
<dbReference type="InterPro" id="IPR001387">
    <property type="entry name" value="Cro/C1-type_HTH"/>
</dbReference>
<dbReference type="Gene3D" id="1.10.260.40">
    <property type="entry name" value="lambda repressor-like DNA-binding domains"/>
    <property type="match status" value="1"/>
</dbReference>
<dbReference type="InterPro" id="IPR010982">
    <property type="entry name" value="Lambda_DNA-bd_dom_sf"/>
</dbReference>
<dbReference type="PROSITE" id="PS50943">
    <property type="entry name" value="HTH_CROC1"/>
    <property type="match status" value="1"/>
</dbReference>
<dbReference type="CDD" id="cd05403">
    <property type="entry name" value="NT_KNTase_like"/>
    <property type="match status" value="1"/>
</dbReference>
<sequence>MKTFDTADAGALLLDARRDAALTQAKLAELAATSQPSIAAIERGKRQPSAELLERILRAADYRPGIALARFDAPIRRLGAQYGISNIRVFGSVSRGSDHYGSDIDLLVDVEPNRSYFDIGGFVADVEALTGFPVDIVVDGPSRPAFLTDDQLVPL</sequence>
<dbReference type="RefSeq" id="WP_282215695.1">
    <property type="nucleotide sequence ID" value="NZ_CP158357.1"/>
</dbReference>
<evidence type="ECO:0000256" key="6">
    <source>
        <dbReference type="ARBA" id="ARBA00022741"/>
    </source>
</evidence>
<evidence type="ECO:0000259" key="10">
    <source>
        <dbReference type="PROSITE" id="PS50943"/>
    </source>
</evidence>
<proteinExistence type="inferred from homology"/>
<feature type="domain" description="HTH cro/C1-type" evidence="10">
    <location>
        <begin position="13"/>
        <end position="59"/>
    </location>
</feature>
<organism evidence="11">
    <name type="scientific">Microbacterium sp. A8/3-1</name>
    <dbReference type="NCBI Taxonomy" id="3160749"/>
    <lineage>
        <taxon>Bacteria</taxon>
        <taxon>Bacillati</taxon>
        <taxon>Actinomycetota</taxon>
        <taxon>Actinomycetes</taxon>
        <taxon>Micrococcales</taxon>
        <taxon>Microbacteriaceae</taxon>
        <taxon>Microbacterium</taxon>
    </lineage>
</organism>
<keyword evidence="5" id="KW-0479">Metal-binding</keyword>
<dbReference type="GO" id="GO:0016779">
    <property type="term" value="F:nucleotidyltransferase activity"/>
    <property type="evidence" value="ECO:0007669"/>
    <property type="project" value="UniProtKB-KW"/>
</dbReference>
<dbReference type="GO" id="GO:0046872">
    <property type="term" value="F:metal ion binding"/>
    <property type="evidence" value="ECO:0007669"/>
    <property type="project" value="UniProtKB-KW"/>
</dbReference>
<evidence type="ECO:0000256" key="1">
    <source>
        <dbReference type="ARBA" id="ARBA00001946"/>
    </source>
</evidence>
<dbReference type="GO" id="GO:0003677">
    <property type="term" value="F:DNA binding"/>
    <property type="evidence" value="ECO:0007669"/>
    <property type="project" value="InterPro"/>
</dbReference>
<dbReference type="AlphaFoldDB" id="A0AAU7VT89"/>
<keyword evidence="6" id="KW-0547">Nucleotide-binding</keyword>
<keyword evidence="8" id="KW-0460">Magnesium</keyword>
<name>A0AAU7VT89_9MICO</name>
<evidence type="ECO:0000256" key="3">
    <source>
        <dbReference type="ARBA" id="ARBA00022679"/>
    </source>
</evidence>
<dbReference type="Pfam" id="PF01909">
    <property type="entry name" value="NTP_transf_2"/>
    <property type="match status" value="1"/>
</dbReference>
<dbReference type="SUPFAM" id="SSF47413">
    <property type="entry name" value="lambda repressor-like DNA-binding domains"/>
    <property type="match status" value="1"/>
</dbReference>
<evidence type="ECO:0000256" key="9">
    <source>
        <dbReference type="ARBA" id="ARBA00038276"/>
    </source>
</evidence>
<dbReference type="Pfam" id="PF01381">
    <property type="entry name" value="HTH_3"/>
    <property type="match status" value="1"/>
</dbReference>
<dbReference type="EMBL" id="CP158357">
    <property type="protein sequence ID" value="XBX77566.1"/>
    <property type="molecule type" value="Genomic_DNA"/>
</dbReference>
<keyword evidence="3" id="KW-0808">Transferase</keyword>
<evidence type="ECO:0000256" key="2">
    <source>
        <dbReference type="ARBA" id="ARBA00022649"/>
    </source>
</evidence>
<evidence type="ECO:0000256" key="4">
    <source>
        <dbReference type="ARBA" id="ARBA00022695"/>
    </source>
</evidence>
<evidence type="ECO:0000313" key="11">
    <source>
        <dbReference type="EMBL" id="XBX77566.1"/>
    </source>
</evidence>